<feature type="domain" description="PKD-like" evidence="2">
    <location>
        <begin position="360"/>
        <end position="444"/>
    </location>
</feature>
<evidence type="ECO:0000259" key="2">
    <source>
        <dbReference type="Pfam" id="PF19406"/>
    </source>
</evidence>
<proteinExistence type="predicted"/>
<dbReference type="EMBL" id="FMTY01000003">
    <property type="protein sequence ID" value="SCX11554.1"/>
    <property type="molecule type" value="Genomic_DNA"/>
</dbReference>
<evidence type="ECO:0000256" key="1">
    <source>
        <dbReference type="SAM" id="SignalP"/>
    </source>
</evidence>
<dbReference type="STRING" id="329186.SAMN02927925_01776"/>
<feature type="chain" id="PRO_5010216037" description="PKD-like domain-containing protein" evidence="1">
    <location>
        <begin position="25"/>
        <end position="554"/>
    </location>
</feature>
<feature type="signal peptide" evidence="1">
    <location>
        <begin position="1"/>
        <end position="24"/>
    </location>
</feature>
<keyword evidence="1" id="KW-0732">Signal</keyword>
<name>A0A1G4VTE3_9FLAO</name>
<gene>
    <name evidence="3" type="ORF">SAMN02927925_01776</name>
</gene>
<dbReference type="RefSeq" id="WP_143000927.1">
    <property type="nucleotide sequence ID" value="NZ_FMTY01000003.1"/>
</dbReference>
<dbReference type="Pfam" id="PF19406">
    <property type="entry name" value="PKD_5"/>
    <property type="match status" value="1"/>
</dbReference>
<dbReference type="Proteomes" id="UP000182124">
    <property type="component" value="Unassembled WGS sequence"/>
</dbReference>
<accession>A0A1G4VTE3</accession>
<dbReference type="AlphaFoldDB" id="A0A1G4VTE3"/>
<organism evidence="3 4">
    <name type="scientific">Flavobacterium saliperosum</name>
    <dbReference type="NCBI Taxonomy" id="329186"/>
    <lineage>
        <taxon>Bacteria</taxon>
        <taxon>Pseudomonadati</taxon>
        <taxon>Bacteroidota</taxon>
        <taxon>Flavobacteriia</taxon>
        <taxon>Flavobacteriales</taxon>
        <taxon>Flavobacteriaceae</taxon>
        <taxon>Flavobacterium</taxon>
    </lineage>
</organism>
<evidence type="ECO:0000313" key="4">
    <source>
        <dbReference type="Proteomes" id="UP000182124"/>
    </source>
</evidence>
<dbReference type="InterPro" id="IPR045828">
    <property type="entry name" value="PKD_Bacteroidetes"/>
</dbReference>
<evidence type="ECO:0000313" key="3">
    <source>
        <dbReference type="EMBL" id="SCX11554.1"/>
    </source>
</evidence>
<sequence length="554" mass="55583">MKNFINKIVLSVIFVTVFGSLSWAQPANDNCNAATSFGSLPTPGACVAGLQNGATTTLSNQTTVGATGANPYVYLTGCSGGGNMQSPALDTWYSFVATGTTVNIAIAGFPSASIGVWTGSNCNNLTGVACTNIGGGGNGTLTVPSITVGTTYYIQISGGTTSATDANFSITLDNDIDCDDCLRASTLTASPLPVNGTYSPGQVVRFCYTVTEWNQTNTNWFHGVQIAMGPGWTGTITNATPAATCQNIPGPGSDGTWLFFPSGYGSWGPGFYFDTPDAGTAASDNFGDNCSGTGLSWTFCWDLTVSSTCVAGQNLGVTVSTSGDGESGSWSSPACGTDPANNFTAVMSPGPVMTSAAAVTICSNQSVGLALTANIPSTFSWIATANPNVTGESTTAQSGSTINNILVNTTSVVQVVTYTVTPTSSPGGCLGTPQTVLVTVNPSPTATISYATPFCTTVATAQAVTLTGTGAYTGGTYSSTAGLTINAATGAITPSTSTPGTYTVTYTIPASGGCAAVPVTTSVTIVAAPTATISYATPFCTTVGTAQAVTLTGT</sequence>
<feature type="non-terminal residue" evidence="3">
    <location>
        <position position="554"/>
    </location>
</feature>
<reference evidence="3 4" key="1">
    <citation type="submission" date="2016-10" db="EMBL/GenBank/DDBJ databases">
        <authorList>
            <person name="de Groot N.N."/>
        </authorList>
    </citation>
    <scope>NUCLEOTIDE SEQUENCE [LARGE SCALE GENOMIC DNA]</scope>
    <source>
        <strain evidence="3 4">CGMCC 1.3801</strain>
    </source>
</reference>
<protein>
    <recommendedName>
        <fullName evidence="2">PKD-like domain-containing protein</fullName>
    </recommendedName>
</protein>